<sequence>MAQLYPPTRLRSTNPAAPPYHPVDMSKATTRLDLDSFIVLGPSLSSLVHPERVLVRCNNFFFVPSEQTKLTRKLQSLDSRLFGGKWLEVPLLDYGQQTTTLLMYTAQFVDYSVLKEQLKLIINQSILQLGNRCTTAQEYVPSRDDDDTPEKVYPESYRKWAENMDQLVPFFIKSVSGLYHVYFYRCHHGMKEFQLHSQIHRIRDLIDPKYAKDVLIQIHFGATFDSPKNSMYVLDHAQLKSIFLGNPHVVIVPVFMFANAGHFFGPCSFFKDLAKIEYAHAYCPGIHKLRGRRFNNSLFYEALTNGYSPLHSEKGTLLRLRKHTNTHATELFYFLQQLTGHPALRIEIVQSFAYSELSELSKCETAWGANAEPRRNSLCLLPSFLTILNNARCFRVVQGFSNYMETQIGEAVQWLQNSHERCGPSYYRKDYSPPSRPYLTDLYFCEQLVRFFVDSNFEFHDHTVLSKFLEKIPRRVTANELIVQSLKPIPPSYLIPSDVFYGNEYATAVTMREPDESFQGVCYLLYKHSLDHPTDDCTERVSHLMYMLAVLYRYFVTKSISKRKGLGIEFPSSRASPDNVLGFVYIQTIVKHLITPLNPMVKYVVSHCIGRALSTPGPISEFIQAGILVHLDRDSVGYWPYPFLVEDMTRSFGLSSKTISLVRITTLKDFLEGKIRVFDGRLQQLSNLRQYRQSCKKSKSKPIEIVVDEPDVATLSPYVTRYRKFLNRKPQTEPAESSPPSPKRPKKVSLSPEKLTTYLNKSDSSDSEAPTVDGCEINDTGLAKGNTTPAESHQYDVSERRTLVTALLNDYELHGGVNWATFNPLDGRSIRSMQLQASAIARRSPEALVSELKITLDEAELFVDIFEGKYVDME</sequence>
<gene>
    <name evidence="1" type="ORF">QAD02_000018</name>
</gene>
<comment type="caution">
    <text evidence="1">The sequence shown here is derived from an EMBL/GenBank/DDBJ whole genome shotgun (WGS) entry which is preliminary data.</text>
</comment>
<keyword evidence="2" id="KW-1185">Reference proteome</keyword>
<dbReference type="Proteomes" id="UP001239111">
    <property type="component" value="Chromosome 3"/>
</dbReference>
<name>A0ACC2NCG1_9HYME</name>
<reference evidence="1" key="1">
    <citation type="submission" date="2023-04" db="EMBL/GenBank/DDBJ databases">
        <title>A chromosome-level genome assembly of the parasitoid wasp Eretmocerus hayati.</title>
        <authorList>
            <person name="Zhong Y."/>
            <person name="Liu S."/>
            <person name="Liu Y."/>
        </authorList>
    </citation>
    <scope>NUCLEOTIDE SEQUENCE</scope>
    <source>
        <strain evidence="1">ZJU_SS_LIU_2023</strain>
    </source>
</reference>
<protein>
    <submittedName>
        <fullName evidence="1">Uncharacterized protein</fullName>
    </submittedName>
</protein>
<proteinExistence type="predicted"/>
<dbReference type="EMBL" id="CM056743">
    <property type="protein sequence ID" value="KAJ8668759.1"/>
    <property type="molecule type" value="Genomic_DNA"/>
</dbReference>
<evidence type="ECO:0000313" key="2">
    <source>
        <dbReference type="Proteomes" id="UP001239111"/>
    </source>
</evidence>
<evidence type="ECO:0000313" key="1">
    <source>
        <dbReference type="EMBL" id="KAJ8668759.1"/>
    </source>
</evidence>
<accession>A0ACC2NCG1</accession>
<organism evidence="1 2">
    <name type="scientific">Eretmocerus hayati</name>
    <dbReference type="NCBI Taxonomy" id="131215"/>
    <lineage>
        <taxon>Eukaryota</taxon>
        <taxon>Metazoa</taxon>
        <taxon>Ecdysozoa</taxon>
        <taxon>Arthropoda</taxon>
        <taxon>Hexapoda</taxon>
        <taxon>Insecta</taxon>
        <taxon>Pterygota</taxon>
        <taxon>Neoptera</taxon>
        <taxon>Endopterygota</taxon>
        <taxon>Hymenoptera</taxon>
        <taxon>Apocrita</taxon>
        <taxon>Proctotrupomorpha</taxon>
        <taxon>Chalcidoidea</taxon>
        <taxon>Aphelinidae</taxon>
        <taxon>Aphelininae</taxon>
        <taxon>Eretmocerus</taxon>
    </lineage>
</organism>